<dbReference type="Pfam" id="PF00293">
    <property type="entry name" value="NUDIX"/>
    <property type="match status" value="1"/>
</dbReference>
<comment type="function">
    <text evidence="21">Oxidized purine nucleoside triphosphate hydrolase which is a prominent sanitizer of the oxidized nucleotide pool. Catalyzes the hydrolysis of 2-oxo-dATP (2-hydroxy-dATP) into 2-oxo-dAMP. Also has a significant hydrolase activity toward 2-oxo-ATP, 8-oxo-dGTP and 8-oxo-dATP. Through the hydrolysis of oxidized purine nucleoside triphosphates, prevents their incorporation into DNA and the subsequent transversions A:T to C:G and G:C to T:A. Also catalyzes the hydrolysis of methylated purine nucleoside triphosphate preventing their integration into DNA. Through this antimutagenic activity protects cells from oxidative stress.</text>
</comment>
<organism evidence="23 24">
    <name type="scientific">Candidatus Giovannonibacteria bacterium RIFCSPLOWO2_12_43_8</name>
    <dbReference type="NCBI Taxonomy" id="1798361"/>
    <lineage>
        <taxon>Bacteria</taxon>
        <taxon>Candidatus Giovannoniibacteriota</taxon>
    </lineage>
</organism>
<evidence type="ECO:0000256" key="18">
    <source>
        <dbReference type="ARBA" id="ARBA00048002"/>
    </source>
</evidence>
<dbReference type="Gene3D" id="3.90.79.10">
    <property type="entry name" value="Nucleoside Triphosphate Pyrophosphohydrolase"/>
    <property type="match status" value="1"/>
</dbReference>
<comment type="catalytic activity">
    <reaction evidence="9">
        <text>8-oxo-dGTP + H2O = 8-oxo-dGMP + diphosphate + H(+)</text>
        <dbReference type="Rhea" id="RHEA:31575"/>
        <dbReference type="ChEBI" id="CHEBI:15377"/>
        <dbReference type="ChEBI" id="CHEBI:15378"/>
        <dbReference type="ChEBI" id="CHEBI:33019"/>
        <dbReference type="ChEBI" id="CHEBI:63224"/>
        <dbReference type="ChEBI" id="CHEBI:77896"/>
    </reaction>
    <physiologicalReaction direction="left-to-right" evidence="9">
        <dbReference type="Rhea" id="RHEA:31576"/>
    </physiologicalReaction>
</comment>
<comment type="subunit">
    <text evidence="3">Monomer.</text>
</comment>
<dbReference type="GO" id="GO:0005737">
    <property type="term" value="C:cytoplasm"/>
    <property type="evidence" value="ECO:0007669"/>
    <property type="project" value="TreeGrafter"/>
</dbReference>
<dbReference type="CDD" id="cd03427">
    <property type="entry name" value="NUDIX_MTH1_Nudt1"/>
    <property type="match status" value="1"/>
</dbReference>
<sequence length="157" mass="18266">MKKISTLCIIREQQKVLLGMKKRGFGEGRWNGFGGKVKEGEDIEGAAKREVLEEAGIEAGEMTKRGVINFEFEGDPNELEVHIFEITKFEGEPAESDEMRPKWFSASEIPFDKMWPDDRYWMPLFLAGKKFQGRFLFDKPSNQEYTSRILEKELYEN</sequence>
<evidence type="ECO:0000259" key="22">
    <source>
        <dbReference type="PROSITE" id="PS51462"/>
    </source>
</evidence>
<dbReference type="GO" id="GO:0008413">
    <property type="term" value="F:8-oxo-7,8-dihydroguanosine triphosphate pyrophosphatase activity"/>
    <property type="evidence" value="ECO:0007669"/>
    <property type="project" value="InterPro"/>
</dbReference>
<evidence type="ECO:0000256" key="10">
    <source>
        <dbReference type="ARBA" id="ARBA00024596"/>
    </source>
</evidence>
<evidence type="ECO:0000256" key="1">
    <source>
        <dbReference type="ARBA" id="ARBA00001946"/>
    </source>
</evidence>
<evidence type="ECO:0000256" key="2">
    <source>
        <dbReference type="ARBA" id="ARBA00005582"/>
    </source>
</evidence>
<comment type="catalytic activity">
    <reaction evidence="10">
        <text>2-oxo-ATP + H2O = 2-oxo-AMP + diphosphate + H(+)</text>
        <dbReference type="Rhea" id="RHEA:67392"/>
        <dbReference type="ChEBI" id="CHEBI:15377"/>
        <dbReference type="ChEBI" id="CHEBI:15378"/>
        <dbReference type="ChEBI" id="CHEBI:33019"/>
        <dbReference type="ChEBI" id="CHEBI:71395"/>
        <dbReference type="ChEBI" id="CHEBI:172878"/>
    </reaction>
    <physiologicalReaction direction="left-to-right" evidence="10">
        <dbReference type="Rhea" id="RHEA:67393"/>
    </physiologicalReaction>
</comment>
<dbReference type="Proteomes" id="UP000177720">
    <property type="component" value="Unassembled WGS sequence"/>
</dbReference>
<accession>A0A1F5Y608</accession>
<dbReference type="GO" id="GO:0042262">
    <property type="term" value="P:DNA protection"/>
    <property type="evidence" value="ECO:0007669"/>
    <property type="project" value="InterPro"/>
</dbReference>
<evidence type="ECO:0000313" key="24">
    <source>
        <dbReference type="Proteomes" id="UP000177720"/>
    </source>
</evidence>
<evidence type="ECO:0000313" key="23">
    <source>
        <dbReference type="EMBL" id="OGF95725.1"/>
    </source>
</evidence>
<protein>
    <recommendedName>
        <fullName evidence="12">Oxidized purine nucleoside triphosphate hydrolase</fullName>
        <ecNumber evidence="11">3.6.1.56</ecNumber>
    </recommendedName>
    <alternativeName>
        <fullName evidence="16">2-hydroxy-dATP diphosphatase</fullName>
    </alternativeName>
    <alternativeName>
        <fullName evidence="15">7,8-dihydro-8-oxoguanine triphosphatase</fullName>
    </alternativeName>
    <alternativeName>
        <fullName evidence="14">8-oxo-dGTPase</fullName>
    </alternativeName>
    <alternativeName>
        <fullName evidence="17">Methylated purine nucleoside triphosphate hydrolase</fullName>
    </alternativeName>
    <alternativeName>
        <fullName evidence="13">Nucleoside diphosphate-linked moiety X motif 1</fullName>
    </alternativeName>
</protein>
<comment type="catalytic activity">
    <reaction evidence="18">
        <text>N(6)-methyl-ATP + H2O = N(6)-methyl-AMP + diphosphate + H(+)</text>
        <dbReference type="Rhea" id="RHEA:67608"/>
        <dbReference type="ChEBI" id="CHEBI:15377"/>
        <dbReference type="ChEBI" id="CHEBI:15378"/>
        <dbReference type="ChEBI" id="CHEBI:33019"/>
        <dbReference type="ChEBI" id="CHEBI:144842"/>
        <dbReference type="ChEBI" id="CHEBI:172873"/>
    </reaction>
    <physiologicalReaction direction="left-to-right" evidence="18">
        <dbReference type="Rhea" id="RHEA:67609"/>
    </physiologicalReaction>
</comment>
<evidence type="ECO:0000256" key="14">
    <source>
        <dbReference type="ARBA" id="ARBA00030634"/>
    </source>
</evidence>
<evidence type="ECO:0000256" key="19">
    <source>
        <dbReference type="ARBA" id="ARBA00048894"/>
    </source>
</evidence>
<comment type="catalytic activity">
    <reaction evidence="7">
        <text>8-oxo-dATP + H2O = 8-oxo-dAMP + diphosphate + H(+)</text>
        <dbReference type="Rhea" id="RHEA:65396"/>
        <dbReference type="ChEBI" id="CHEBI:15377"/>
        <dbReference type="ChEBI" id="CHEBI:15378"/>
        <dbReference type="ChEBI" id="CHEBI:33019"/>
        <dbReference type="ChEBI" id="CHEBI:71361"/>
        <dbReference type="ChEBI" id="CHEBI:172871"/>
    </reaction>
    <physiologicalReaction direction="left-to-right" evidence="7">
        <dbReference type="Rhea" id="RHEA:65397"/>
    </physiologicalReaction>
</comment>
<comment type="cofactor">
    <cofactor evidence="1">
        <name>Mg(2+)</name>
        <dbReference type="ChEBI" id="CHEBI:18420"/>
    </cofactor>
</comment>
<dbReference type="GO" id="GO:0046872">
    <property type="term" value="F:metal ion binding"/>
    <property type="evidence" value="ECO:0007669"/>
    <property type="project" value="UniProtKB-KW"/>
</dbReference>
<proteinExistence type="inferred from homology"/>
<dbReference type="AlphaFoldDB" id="A0A1F5Y608"/>
<gene>
    <name evidence="23" type="ORF">A2Y47_00055</name>
</gene>
<dbReference type="GO" id="GO:0008828">
    <property type="term" value="F:dATP diphosphatase activity"/>
    <property type="evidence" value="ECO:0007669"/>
    <property type="project" value="UniProtKB-EC"/>
</dbReference>
<dbReference type="InterPro" id="IPR000086">
    <property type="entry name" value="NUDIX_hydrolase_dom"/>
</dbReference>
<evidence type="ECO:0000256" key="5">
    <source>
        <dbReference type="ARBA" id="ARBA00022801"/>
    </source>
</evidence>
<dbReference type="PRINTS" id="PR01403">
    <property type="entry name" value="8OXTPHPHTASE"/>
</dbReference>
<dbReference type="InterPro" id="IPR003563">
    <property type="entry name" value="8ODP"/>
</dbReference>
<dbReference type="PROSITE" id="PS51462">
    <property type="entry name" value="NUDIX"/>
    <property type="match status" value="1"/>
</dbReference>
<reference evidence="23 24" key="1">
    <citation type="journal article" date="2016" name="Nat. Commun.">
        <title>Thousands of microbial genomes shed light on interconnected biogeochemical processes in an aquifer system.</title>
        <authorList>
            <person name="Anantharaman K."/>
            <person name="Brown C.T."/>
            <person name="Hug L.A."/>
            <person name="Sharon I."/>
            <person name="Castelle C.J."/>
            <person name="Probst A.J."/>
            <person name="Thomas B.C."/>
            <person name="Singh A."/>
            <person name="Wilkins M.J."/>
            <person name="Karaoz U."/>
            <person name="Brodie E.L."/>
            <person name="Williams K.H."/>
            <person name="Hubbard S.S."/>
            <person name="Banfield J.F."/>
        </authorList>
    </citation>
    <scope>NUCLEOTIDE SEQUENCE [LARGE SCALE GENOMIC DNA]</scope>
</reference>
<evidence type="ECO:0000256" key="7">
    <source>
        <dbReference type="ARBA" id="ARBA00024448"/>
    </source>
</evidence>
<dbReference type="SUPFAM" id="SSF55811">
    <property type="entry name" value="Nudix"/>
    <property type="match status" value="1"/>
</dbReference>
<evidence type="ECO:0000256" key="13">
    <source>
        <dbReference type="ARBA" id="ARBA00029673"/>
    </source>
</evidence>
<dbReference type="InterPro" id="IPR015797">
    <property type="entry name" value="NUDIX_hydrolase-like_dom_sf"/>
</dbReference>
<evidence type="ECO:0000256" key="3">
    <source>
        <dbReference type="ARBA" id="ARBA00011245"/>
    </source>
</evidence>
<dbReference type="PANTHER" id="PTHR43758">
    <property type="entry name" value="7,8-DIHYDRO-8-OXOGUANINE TRIPHOSPHATASE"/>
    <property type="match status" value="1"/>
</dbReference>
<dbReference type="EC" id="3.6.1.56" evidence="11"/>
<dbReference type="InterPro" id="IPR020084">
    <property type="entry name" value="NUDIX_hydrolase_CS"/>
</dbReference>
<evidence type="ECO:0000256" key="16">
    <source>
        <dbReference type="ARBA" id="ARBA00031927"/>
    </source>
</evidence>
<evidence type="ECO:0000256" key="4">
    <source>
        <dbReference type="ARBA" id="ARBA00022723"/>
    </source>
</evidence>
<keyword evidence="5" id="KW-0378">Hydrolase</keyword>
<evidence type="ECO:0000256" key="17">
    <source>
        <dbReference type="ARBA" id="ARBA00032071"/>
    </source>
</evidence>
<name>A0A1F5Y608_9BACT</name>
<evidence type="ECO:0000256" key="20">
    <source>
        <dbReference type="ARBA" id="ARBA00049032"/>
    </source>
</evidence>
<dbReference type="EMBL" id="MFIN01000007">
    <property type="protein sequence ID" value="OGF95725.1"/>
    <property type="molecule type" value="Genomic_DNA"/>
</dbReference>
<evidence type="ECO:0000256" key="9">
    <source>
        <dbReference type="ARBA" id="ARBA00024486"/>
    </source>
</evidence>
<feature type="domain" description="Nudix hydrolase" evidence="22">
    <location>
        <begin position="1"/>
        <end position="130"/>
    </location>
</feature>
<evidence type="ECO:0000256" key="21">
    <source>
        <dbReference type="ARBA" id="ARBA00053094"/>
    </source>
</evidence>
<evidence type="ECO:0000256" key="6">
    <source>
        <dbReference type="ARBA" id="ARBA00022842"/>
    </source>
</evidence>
<dbReference type="PROSITE" id="PS00893">
    <property type="entry name" value="NUDIX_BOX"/>
    <property type="match status" value="1"/>
</dbReference>
<comment type="caution">
    <text evidence="23">The sequence shown here is derived from an EMBL/GenBank/DDBJ whole genome shotgun (WGS) entry which is preliminary data.</text>
</comment>
<comment type="catalytic activity">
    <reaction evidence="8">
        <text>2-oxo-dATP + H2O = 2-oxo-dAMP + diphosphate + H(+)</text>
        <dbReference type="Rhea" id="RHEA:31583"/>
        <dbReference type="ChEBI" id="CHEBI:15377"/>
        <dbReference type="ChEBI" id="CHEBI:15378"/>
        <dbReference type="ChEBI" id="CHEBI:33019"/>
        <dbReference type="ChEBI" id="CHEBI:63212"/>
        <dbReference type="ChEBI" id="CHEBI:77897"/>
        <dbReference type="EC" id="3.6.1.56"/>
    </reaction>
    <physiologicalReaction direction="left-to-right" evidence="8">
        <dbReference type="Rhea" id="RHEA:31584"/>
    </physiologicalReaction>
</comment>
<evidence type="ECO:0000256" key="8">
    <source>
        <dbReference type="ARBA" id="ARBA00024459"/>
    </source>
</evidence>
<evidence type="ECO:0000256" key="15">
    <source>
        <dbReference type="ARBA" id="ARBA00030682"/>
    </source>
</evidence>
<evidence type="ECO:0000256" key="11">
    <source>
        <dbReference type="ARBA" id="ARBA00026103"/>
    </source>
</evidence>
<comment type="catalytic activity">
    <reaction evidence="20">
        <text>N(6)-methyl-dATP + H2O = N(6)-methyl-dAMP + diphosphate + H(+)</text>
        <dbReference type="Rhea" id="RHEA:67604"/>
        <dbReference type="ChEBI" id="CHEBI:15377"/>
        <dbReference type="ChEBI" id="CHEBI:15378"/>
        <dbReference type="ChEBI" id="CHEBI:33019"/>
        <dbReference type="ChEBI" id="CHEBI:169976"/>
        <dbReference type="ChEBI" id="CHEBI:172872"/>
    </reaction>
    <physiologicalReaction direction="left-to-right" evidence="20">
        <dbReference type="Rhea" id="RHEA:67605"/>
    </physiologicalReaction>
</comment>
<comment type="similarity">
    <text evidence="2">Belongs to the Nudix hydrolase family.</text>
</comment>
<evidence type="ECO:0000256" key="12">
    <source>
        <dbReference type="ARBA" id="ARBA00026218"/>
    </source>
</evidence>
<keyword evidence="6" id="KW-0460">Magnesium</keyword>
<comment type="catalytic activity">
    <reaction evidence="19">
        <text>O(6)-methyl-dGTP + H2O = O(6)-methyl-dGMP + diphosphate + H(+)</text>
        <dbReference type="Rhea" id="RHEA:67600"/>
        <dbReference type="ChEBI" id="CHEBI:15377"/>
        <dbReference type="ChEBI" id="CHEBI:15378"/>
        <dbReference type="ChEBI" id="CHEBI:33019"/>
        <dbReference type="ChEBI" id="CHEBI:169974"/>
        <dbReference type="ChEBI" id="CHEBI:169975"/>
    </reaction>
    <physiologicalReaction direction="left-to-right" evidence="19">
        <dbReference type="Rhea" id="RHEA:67601"/>
    </physiologicalReaction>
</comment>
<keyword evidence="4" id="KW-0479">Metal-binding</keyword>
<dbReference type="PANTHER" id="PTHR43758:SF2">
    <property type="entry name" value="OXIDIZED PURINE NUCLEOSIDE TRIPHOSPHATE HYDROLASE"/>
    <property type="match status" value="1"/>
</dbReference>